<evidence type="ECO:0000256" key="1">
    <source>
        <dbReference type="SAM" id="MobiDB-lite"/>
    </source>
</evidence>
<dbReference type="EMBL" id="JABBWK010000567">
    <property type="protein sequence ID" value="KAG1882850.1"/>
    <property type="molecule type" value="Genomic_DNA"/>
</dbReference>
<organism evidence="2 3">
    <name type="scientific">Suillus fuscotomentosus</name>
    <dbReference type="NCBI Taxonomy" id="1912939"/>
    <lineage>
        <taxon>Eukaryota</taxon>
        <taxon>Fungi</taxon>
        <taxon>Dikarya</taxon>
        <taxon>Basidiomycota</taxon>
        <taxon>Agaricomycotina</taxon>
        <taxon>Agaricomycetes</taxon>
        <taxon>Agaricomycetidae</taxon>
        <taxon>Boletales</taxon>
        <taxon>Suillineae</taxon>
        <taxon>Suillaceae</taxon>
        <taxon>Suillus</taxon>
    </lineage>
</organism>
<evidence type="ECO:0000313" key="3">
    <source>
        <dbReference type="Proteomes" id="UP001195769"/>
    </source>
</evidence>
<sequence length="377" mass="39485">MGSSYYPHTVTTVPSLAAPAPYSLHQITSRQDTASTDDSTIADTSVHNGFATPRIGTVILPGESLSLDSERDTTSDIVQAIAAALNELPPATKRDITADITATLQTLLQEGSSVLSDINVKRDTTSNIVQPIAAALNELPSAGRRDITAALQTLLQEGSSVLNDINIKRDTTSDITAALQTLLQEGSSVLSDINVKCQVDSILPVEECSTASTWLKDIGSIISLGSGVNEIVNAFDGSNSTRRDLGQTPDGVDVNGALGEPAYQFKDRSFTIPSSVSNILGKTAGIVSAGGTIATILSALDGSSNSTKCELDTGMGHVDDRKCASSDIESILQQIIVALEGAEDVLNSTSTPTSTKQDNDFFGLTDIITPEQLDELS</sequence>
<dbReference type="AlphaFoldDB" id="A0AAD4DMN1"/>
<proteinExistence type="predicted"/>
<feature type="compositionally biased region" description="Low complexity" evidence="1">
    <location>
        <begin position="32"/>
        <end position="45"/>
    </location>
</feature>
<dbReference type="Proteomes" id="UP001195769">
    <property type="component" value="Unassembled WGS sequence"/>
</dbReference>
<gene>
    <name evidence="2" type="ORF">F5891DRAFT_1203789</name>
</gene>
<accession>A0AAD4DMN1</accession>
<comment type="caution">
    <text evidence="2">The sequence shown here is derived from an EMBL/GenBank/DDBJ whole genome shotgun (WGS) entry which is preliminary data.</text>
</comment>
<feature type="region of interest" description="Disordered" evidence="1">
    <location>
        <begin position="28"/>
        <end position="47"/>
    </location>
</feature>
<name>A0AAD4DMN1_9AGAM</name>
<reference evidence="2" key="1">
    <citation type="journal article" date="2020" name="New Phytol.">
        <title>Comparative genomics reveals dynamic genome evolution in host specialist ectomycorrhizal fungi.</title>
        <authorList>
            <person name="Lofgren L.A."/>
            <person name="Nguyen N.H."/>
            <person name="Vilgalys R."/>
            <person name="Ruytinx J."/>
            <person name="Liao H.L."/>
            <person name="Branco S."/>
            <person name="Kuo A."/>
            <person name="LaButti K."/>
            <person name="Lipzen A."/>
            <person name="Andreopoulos W."/>
            <person name="Pangilinan J."/>
            <person name="Riley R."/>
            <person name="Hundley H."/>
            <person name="Na H."/>
            <person name="Barry K."/>
            <person name="Grigoriev I.V."/>
            <person name="Stajich J.E."/>
            <person name="Kennedy P.G."/>
        </authorList>
    </citation>
    <scope>NUCLEOTIDE SEQUENCE</scope>
    <source>
        <strain evidence="2">FC203</strain>
    </source>
</reference>
<protein>
    <submittedName>
        <fullName evidence="2">Uncharacterized protein</fullName>
    </submittedName>
</protein>
<dbReference type="RefSeq" id="XP_041216143.1">
    <property type="nucleotide sequence ID" value="XM_041368963.1"/>
</dbReference>
<evidence type="ECO:0000313" key="2">
    <source>
        <dbReference type="EMBL" id="KAG1882850.1"/>
    </source>
</evidence>
<keyword evidence="3" id="KW-1185">Reference proteome</keyword>
<dbReference type="GeneID" id="64663261"/>